<evidence type="ECO:0000256" key="1">
    <source>
        <dbReference type="ARBA" id="ARBA00008009"/>
    </source>
</evidence>
<dbReference type="InterPro" id="IPR023795">
    <property type="entry name" value="Serpin_CS"/>
</dbReference>
<dbReference type="GO" id="GO:0005615">
    <property type="term" value="C:extracellular space"/>
    <property type="evidence" value="ECO:0007669"/>
    <property type="project" value="InterPro"/>
</dbReference>
<organism evidence="3 4">
    <name type="scientific">Pigeonpox virus</name>
    <dbReference type="NCBI Taxonomy" id="10264"/>
    <lineage>
        <taxon>Viruses</taxon>
        <taxon>Varidnaviria</taxon>
        <taxon>Bamfordvirae</taxon>
        <taxon>Nucleocytoviricota</taxon>
        <taxon>Pokkesviricetes</taxon>
        <taxon>Chitovirales</taxon>
        <taxon>Poxviridae</taxon>
        <taxon>Chordopoxvirinae</taxon>
        <taxon>Avipoxvirus</taxon>
        <taxon>Avipoxvirus pigeonpox</taxon>
    </lineage>
</organism>
<dbReference type="EMBL" id="KJ801920">
    <property type="protein sequence ID" value="AID46709.1"/>
    <property type="molecule type" value="Genomic_DNA"/>
</dbReference>
<keyword evidence="4" id="KW-1185">Reference proteome</keyword>
<proteinExistence type="inferred from homology"/>
<evidence type="ECO:0000259" key="2">
    <source>
        <dbReference type="SMART" id="SM00093"/>
    </source>
</evidence>
<dbReference type="RefSeq" id="YP_009046433.1">
    <property type="nucleotide sequence ID" value="NC_024447.1"/>
</dbReference>
<dbReference type="Proteomes" id="UP000101521">
    <property type="component" value="Segment"/>
</dbReference>
<dbReference type="InterPro" id="IPR000215">
    <property type="entry name" value="Serpin_fam"/>
</dbReference>
<protein>
    <submittedName>
        <fullName evidence="3">Serpin family protein</fullName>
    </submittedName>
</protein>
<dbReference type="PANTHER" id="PTHR11461:SF211">
    <property type="entry name" value="GH10112P-RELATED"/>
    <property type="match status" value="1"/>
</dbReference>
<dbReference type="CDD" id="cd00172">
    <property type="entry name" value="serpin"/>
    <property type="match status" value="1"/>
</dbReference>
<dbReference type="PROSITE" id="PS00284">
    <property type="entry name" value="SERPIN"/>
    <property type="match status" value="1"/>
</dbReference>
<gene>
    <name evidence="3" type="ORF">fep_209</name>
</gene>
<evidence type="ECO:0000313" key="4">
    <source>
        <dbReference type="Proteomes" id="UP000101521"/>
    </source>
</evidence>
<dbReference type="GeneID" id="19737935"/>
<dbReference type="SMART" id="SM00093">
    <property type="entry name" value="SERPIN"/>
    <property type="match status" value="1"/>
</dbReference>
<feature type="domain" description="Serpin" evidence="2">
    <location>
        <begin position="4"/>
        <end position="331"/>
    </location>
</feature>
<dbReference type="SUPFAM" id="SSF56574">
    <property type="entry name" value="Serpins"/>
    <property type="match status" value="1"/>
</dbReference>
<dbReference type="InterPro" id="IPR036186">
    <property type="entry name" value="Serpin_sf"/>
</dbReference>
<dbReference type="PANTHER" id="PTHR11461">
    <property type="entry name" value="SERINE PROTEASE INHIBITOR, SERPIN"/>
    <property type="match status" value="1"/>
</dbReference>
<dbReference type="Gene3D" id="3.30.497.10">
    <property type="entry name" value="Antithrombin, subunit I, domain 2"/>
    <property type="match status" value="1"/>
</dbReference>
<accession>A0A068EEH9</accession>
<reference evidence="3 4" key="1">
    <citation type="journal article" date="2014" name="BMC Genomics">
        <title>The complete genome sequences of poxviruses isolated from a penguin and a pigeon in South Africa and comparison to other sequenced avipoxviruses.</title>
        <authorList>
            <person name="Offerman K."/>
            <person name="Carulei O."/>
            <person name="van der Walt A.P."/>
            <person name="Douglass N."/>
            <person name="Williamson A.L."/>
        </authorList>
    </citation>
    <scope>NUCLEOTIDE SEQUENCE [LARGE SCALE GENOMIC DNA]</scope>
    <source>
        <strain evidence="3">FeP2</strain>
    </source>
</reference>
<dbReference type="InterPro" id="IPR042178">
    <property type="entry name" value="Serpin_sf_1"/>
</dbReference>
<dbReference type="GO" id="GO:0004867">
    <property type="term" value="F:serine-type endopeptidase inhibitor activity"/>
    <property type="evidence" value="ECO:0007669"/>
    <property type="project" value="InterPro"/>
</dbReference>
<dbReference type="InterPro" id="IPR023796">
    <property type="entry name" value="Serpin_dom"/>
</dbReference>
<evidence type="ECO:0000313" key="3">
    <source>
        <dbReference type="EMBL" id="AID46709.1"/>
    </source>
</evidence>
<sequence length="342" mass="39591">MFAISVLKELYDSGKPLLFSPRGLHKILCNIRHGCNGNTKSQLDNLLEETIYDYGENQILKHIITNISVLLIKRCYNINEKFIKDSNMIYNTDVLEFYDIRQIPRIINKWIRSRSNHKITDIGCHIYDNTKSIIADAIFFTMKQESIFSSMRKDVITFYKYDGTSLPVEAIHADPYYYPYKYFDDIKCSVLQLWKLGYAFNMFIILPDDEKGLDNLIDNITGDIFSKIMTEQMDYKRLELRMPAFTISQETNFGMPVFNLGCHSMFIEGDFSGISEIPNFQLSGIIQKNVIEVQYDKIKSTKPLNVRCPGFYVNKPFIFAVTDVGNYDTIPILLGIYQGSSK</sequence>
<dbReference type="Pfam" id="PF00079">
    <property type="entry name" value="Serpin"/>
    <property type="match status" value="1"/>
</dbReference>
<comment type="similarity">
    <text evidence="1">Belongs to the serpin family. Poxviruses subfamily.</text>
</comment>
<name>A0A068EEH9_9POXV</name>
<dbReference type="InterPro" id="IPR042185">
    <property type="entry name" value="Serpin_sf_2"/>
</dbReference>
<dbReference type="Gene3D" id="2.30.39.10">
    <property type="entry name" value="Alpha-1-antitrypsin, domain 1"/>
    <property type="match status" value="1"/>
</dbReference>
<dbReference type="KEGG" id="vg:19737935"/>